<feature type="transmembrane region" description="Helical" evidence="1">
    <location>
        <begin position="40"/>
        <end position="58"/>
    </location>
</feature>
<sequence>MTEFDKLMQSAWQTARPPADGAALAASVHRTRSHRRLRRCLEIALTLAGIALLARPLFGAATTPAYWLVMPFFVAYLPTIWWLLLRNTQPSPVDAAQSVRTYAHSRLTQLRAGLRELRIARIAAIALLAYAIIGAISAFAFGDPAWQAPARDLLVYAAICALGTLWLSRWQGRRRLREYRAMRRLA</sequence>
<dbReference type="Proteomes" id="UP001358324">
    <property type="component" value="Unassembled WGS sequence"/>
</dbReference>
<feature type="transmembrane region" description="Helical" evidence="1">
    <location>
        <begin position="64"/>
        <end position="84"/>
    </location>
</feature>
<evidence type="ECO:0000313" key="3">
    <source>
        <dbReference type="Proteomes" id="UP001358324"/>
    </source>
</evidence>
<accession>A0ABU7WCJ3</accession>
<keyword evidence="1" id="KW-0472">Membrane</keyword>
<organism evidence="2 3">
    <name type="scientific">Luteimonas flava</name>
    <dbReference type="NCBI Taxonomy" id="3115822"/>
    <lineage>
        <taxon>Bacteria</taxon>
        <taxon>Pseudomonadati</taxon>
        <taxon>Pseudomonadota</taxon>
        <taxon>Gammaproteobacteria</taxon>
        <taxon>Lysobacterales</taxon>
        <taxon>Lysobacteraceae</taxon>
        <taxon>Luteimonas</taxon>
    </lineage>
</organism>
<protein>
    <recommendedName>
        <fullName evidence="4">Integral membrane protein</fullName>
    </recommendedName>
</protein>
<evidence type="ECO:0000256" key="1">
    <source>
        <dbReference type="SAM" id="Phobius"/>
    </source>
</evidence>
<reference evidence="2 3" key="1">
    <citation type="submission" date="2024-01" db="EMBL/GenBank/DDBJ databases">
        <title>Novel species of the genus Luteimonas isolated from rivers.</title>
        <authorList>
            <person name="Lu H."/>
        </authorList>
    </citation>
    <scope>NUCLEOTIDE SEQUENCE [LARGE SCALE GENOMIC DNA]</scope>
    <source>
        <strain evidence="2 3">SMYT11W</strain>
    </source>
</reference>
<evidence type="ECO:0008006" key="4">
    <source>
        <dbReference type="Google" id="ProtNLM"/>
    </source>
</evidence>
<gene>
    <name evidence="2" type="ORF">V3391_05100</name>
</gene>
<feature type="transmembrane region" description="Helical" evidence="1">
    <location>
        <begin position="119"/>
        <end position="141"/>
    </location>
</feature>
<name>A0ABU7WCJ3_9GAMM</name>
<comment type="caution">
    <text evidence="2">The sequence shown here is derived from an EMBL/GenBank/DDBJ whole genome shotgun (WGS) entry which is preliminary data.</text>
</comment>
<keyword evidence="3" id="KW-1185">Reference proteome</keyword>
<keyword evidence="1" id="KW-1133">Transmembrane helix</keyword>
<dbReference type="EMBL" id="JAZHBM010000001">
    <property type="protein sequence ID" value="MEF3081588.1"/>
    <property type="molecule type" value="Genomic_DNA"/>
</dbReference>
<dbReference type="RefSeq" id="WP_332077319.1">
    <property type="nucleotide sequence ID" value="NZ_JAZHBM010000001.1"/>
</dbReference>
<proteinExistence type="predicted"/>
<feature type="transmembrane region" description="Helical" evidence="1">
    <location>
        <begin position="153"/>
        <end position="170"/>
    </location>
</feature>
<keyword evidence="1" id="KW-0812">Transmembrane</keyword>
<evidence type="ECO:0000313" key="2">
    <source>
        <dbReference type="EMBL" id="MEF3081588.1"/>
    </source>
</evidence>